<organism evidence="2 3">
    <name type="scientific">Cylicostephanus goldi</name>
    <name type="common">Nematode worm</name>
    <dbReference type="NCBI Taxonomy" id="71465"/>
    <lineage>
        <taxon>Eukaryota</taxon>
        <taxon>Metazoa</taxon>
        <taxon>Ecdysozoa</taxon>
        <taxon>Nematoda</taxon>
        <taxon>Chromadorea</taxon>
        <taxon>Rhabditida</taxon>
        <taxon>Rhabditina</taxon>
        <taxon>Rhabditomorpha</taxon>
        <taxon>Strongyloidea</taxon>
        <taxon>Strongylidae</taxon>
        <taxon>Cylicostephanus</taxon>
    </lineage>
</organism>
<feature type="non-terminal residue" evidence="2">
    <location>
        <position position="111"/>
    </location>
</feature>
<dbReference type="Proteomes" id="UP000271889">
    <property type="component" value="Unassembled WGS sequence"/>
</dbReference>
<keyword evidence="1" id="KW-1133">Transmembrane helix</keyword>
<name>A0A3P6SFU3_CYLGO</name>
<keyword evidence="1" id="KW-0472">Membrane</keyword>
<dbReference type="EMBL" id="UYRV01023408">
    <property type="protein sequence ID" value="VDK73536.1"/>
    <property type="molecule type" value="Genomic_DNA"/>
</dbReference>
<feature type="transmembrane region" description="Helical" evidence="1">
    <location>
        <begin position="48"/>
        <end position="68"/>
    </location>
</feature>
<gene>
    <name evidence="2" type="ORF">CGOC_LOCUS6943</name>
</gene>
<evidence type="ECO:0000313" key="2">
    <source>
        <dbReference type="EMBL" id="VDK73536.1"/>
    </source>
</evidence>
<keyword evidence="1" id="KW-0812">Transmembrane</keyword>
<sequence length="111" mass="12654">MELCSGMRNAVISTEIWSWKSGCANAQYLYKGTDKKSYWPEWNVPPQLYYLIVILAFVVIRDLVRVLVRKAHKAYKRRSGSGTEGGSKCRTIVDKDNLLERGLLLTPTSKD</sequence>
<protein>
    <submittedName>
        <fullName evidence="2">Uncharacterized protein</fullName>
    </submittedName>
</protein>
<evidence type="ECO:0000313" key="3">
    <source>
        <dbReference type="Proteomes" id="UP000271889"/>
    </source>
</evidence>
<accession>A0A3P6SFU3</accession>
<dbReference type="AlphaFoldDB" id="A0A3P6SFU3"/>
<evidence type="ECO:0000256" key="1">
    <source>
        <dbReference type="SAM" id="Phobius"/>
    </source>
</evidence>
<reference evidence="2 3" key="1">
    <citation type="submission" date="2018-11" db="EMBL/GenBank/DDBJ databases">
        <authorList>
            <consortium name="Pathogen Informatics"/>
        </authorList>
    </citation>
    <scope>NUCLEOTIDE SEQUENCE [LARGE SCALE GENOMIC DNA]</scope>
</reference>
<keyword evidence="3" id="KW-1185">Reference proteome</keyword>
<proteinExistence type="predicted"/>